<feature type="compositionally biased region" description="Basic and acidic residues" evidence="1">
    <location>
        <begin position="45"/>
        <end position="58"/>
    </location>
</feature>
<evidence type="ECO:0000313" key="2">
    <source>
        <dbReference type="EMBL" id="WXA99877.1"/>
    </source>
</evidence>
<evidence type="ECO:0008006" key="4">
    <source>
        <dbReference type="Google" id="ProtNLM"/>
    </source>
</evidence>
<organism evidence="2 3">
    <name type="scientific">Pendulispora brunnea</name>
    <dbReference type="NCBI Taxonomy" id="2905690"/>
    <lineage>
        <taxon>Bacteria</taxon>
        <taxon>Pseudomonadati</taxon>
        <taxon>Myxococcota</taxon>
        <taxon>Myxococcia</taxon>
        <taxon>Myxococcales</taxon>
        <taxon>Sorangiineae</taxon>
        <taxon>Pendulisporaceae</taxon>
        <taxon>Pendulispora</taxon>
    </lineage>
</organism>
<dbReference type="Proteomes" id="UP001379533">
    <property type="component" value="Chromosome"/>
</dbReference>
<reference evidence="2 3" key="1">
    <citation type="submission" date="2021-12" db="EMBL/GenBank/DDBJ databases">
        <title>Discovery of the Pendulisporaceae a myxobacterial family with distinct sporulation behavior and unique specialized metabolism.</title>
        <authorList>
            <person name="Garcia R."/>
            <person name="Popoff A."/>
            <person name="Bader C.D."/>
            <person name="Loehr J."/>
            <person name="Walesch S."/>
            <person name="Walt C."/>
            <person name="Boldt J."/>
            <person name="Bunk B."/>
            <person name="Haeckl F.J.F.P.J."/>
            <person name="Gunesch A.P."/>
            <person name="Birkelbach J."/>
            <person name="Nuebel U."/>
            <person name="Pietschmann T."/>
            <person name="Bach T."/>
            <person name="Mueller R."/>
        </authorList>
    </citation>
    <scope>NUCLEOTIDE SEQUENCE [LARGE SCALE GENOMIC DNA]</scope>
    <source>
        <strain evidence="2 3">MSr12523</strain>
    </source>
</reference>
<evidence type="ECO:0000256" key="1">
    <source>
        <dbReference type="SAM" id="MobiDB-lite"/>
    </source>
</evidence>
<sequence length="87" mass="10076">MRTTLTLEPDVARLIEEEMHRQRKPFKIVVNEAIRRGLVPRLGSKRREPYRVTPHEGKLMPGIDPAGLNKLADEFEDEALIAKMRRS</sequence>
<name>A0ABZ2KQ88_9BACT</name>
<proteinExistence type="predicted"/>
<accession>A0ABZ2KQ88</accession>
<dbReference type="EMBL" id="CP089982">
    <property type="protein sequence ID" value="WXA99877.1"/>
    <property type="molecule type" value="Genomic_DNA"/>
</dbReference>
<gene>
    <name evidence="2" type="ORF">LZC95_24060</name>
</gene>
<evidence type="ECO:0000313" key="3">
    <source>
        <dbReference type="Proteomes" id="UP001379533"/>
    </source>
</evidence>
<feature type="region of interest" description="Disordered" evidence="1">
    <location>
        <begin position="45"/>
        <end position="65"/>
    </location>
</feature>
<dbReference type="RefSeq" id="WP_394850518.1">
    <property type="nucleotide sequence ID" value="NZ_CP089982.1"/>
</dbReference>
<keyword evidence="3" id="KW-1185">Reference proteome</keyword>
<protein>
    <recommendedName>
        <fullName evidence="4">Antitoxin</fullName>
    </recommendedName>
</protein>